<sequence>MQYYSCATKPRTVAMTNAGTSEQPAPSAQEQILPSPPQPLPPTMTFDGTPMMAMFQQFMEAQNQQVAQFREAQSQQAAQFRATIVDVLMTREPAPPAPPAPSV</sequence>
<dbReference type="AlphaFoldDB" id="A0AAX6DVL4"/>
<protein>
    <submittedName>
        <fullName evidence="2">Uncharacterized protein</fullName>
    </submittedName>
</protein>
<evidence type="ECO:0000313" key="2">
    <source>
        <dbReference type="EMBL" id="KAJ6795830.1"/>
    </source>
</evidence>
<reference evidence="2" key="1">
    <citation type="journal article" date="2023" name="GigaByte">
        <title>Genome assembly of the bearded iris, Iris pallida Lam.</title>
        <authorList>
            <person name="Bruccoleri R.E."/>
            <person name="Oakeley E.J."/>
            <person name="Faust A.M.E."/>
            <person name="Altorfer M."/>
            <person name="Dessus-Babus S."/>
            <person name="Burckhardt D."/>
            <person name="Oertli M."/>
            <person name="Naumann U."/>
            <person name="Petersen F."/>
            <person name="Wong J."/>
        </authorList>
    </citation>
    <scope>NUCLEOTIDE SEQUENCE</scope>
    <source>
        <strain evidence="2">GSM-AAB239-AS_SAM_17_03QT</strain>
    </source>
</reference>
<organism evidence="2 4">
    <name type="scientific">Iris pallida</name>
    <name type="common">Sweet iris</name>
    <dbReference type="NCBI Taxonomy" id="29817"/>
    <lineage>
        <taxon>Eukaryota</taxon>
        <taxon>Viridiplantae</taxon>
        <taxon>Streptophyta</taxon>
        <taxon>Embryophyta</taxon>
        <taxon>Tracheophyta</taxon>
        <taxon>Spermatophyta</taxon>
        <taxon>Magnoliopsida</taxon>
        <taxon>Liliopsida</taxon>
        <taxon>Asparagales</taxon>
        <taxon>Iridaceae</taxon>
        <taxon>Iridoideae</taxon>
        <taxon>Irideae</taxon>
        <taxon>Iris</taxon>
    </lineage>
</organism>
<reference evidence="2" key="2">
    <citation type="submission" date="2023-04" db="EMBL/GenBank/DDBJ databases">
        <authorList>
            <person name="Bruccoleri R.E."/>
            <person name="Oakeley E.J."/>
            <person name="Faust A.-M."/>
            <person name="Dessus-Babus S."/>
            <person name="Altorfer M."/>
            <person name="Burckhardt D."/>
            <person name="Oertli M."/>
            <person name="Naumann U."/>
            <person name="Petersen F."/>
            <person name="Wong J."/>
        </authorList>
    </citation>
    <scope>NUCLEOTIDE SEQUENCE</scope>
    <source>
        <strain evidence="2">GSM-AAB239-AS_SAM_17_03QT</strain>
        <tissue evidence="2">Leaf</tissue>
    </source>
</reference>
<dbReference type="EMBL" id="JANAVB010016195">
    <property type="protein sequence ID" value="KAJ6832210.1"/>
    <property type="molecule type" value="Genomic_DNA"/>
</dbReference>
<feature type="compositionally biased region" description="Polar residues" evidence="1">
    <location>
        <begin position="14"/>
        <end position="32"/>
    </location>
</feature>
<dbReference type="Proteomes" id="UP001140949">
    <property type="component" value="Unassembled WGS sequence"/>
</dbReference>
<proteinExistence type="predicted"/>
<feature type="region of interest" description="Disordered" evidence="1">
    <location>
        <begin position="14"/>
        <end position="40"/>
    </location>
</feature>
<name>A0AAX6DVL4_IRIPA</name>
<comment type="caution">
    <text evidence="2">The sequence shown here is derived from an EMBL/GenBank/DDBJ whole genome shotgun (WGS) entry which is preliminary data.</text>
</comment>
<dbReference type="EMBL" id="JANAVB010041699">
    <property type="protein sequence ID" value="KAJ6795830.1"/>
    <property type="molecule type" value="Genomic_DNA"/>
</dbReference>
<accession>A0AAX6DVL4</accession>
<keyword evidence="4" id="KW-1185">Reference proteome</keyword>
<evidence type="ECO:0000313" key="4">
    <source>
        <dbReference type="Proteomes" id="UP001140949"/>
    </source>
</evidence>
<gene>
    <name evidence="2" type="ORF">M6B38_224570</name>
    <name evidence="3" type="ORF">M6B38_343580</name>
</gene>
<evidence type="ECO:0000313" key="3">
    <source>
        <dbReference type="EMBL" id="KAJ6832210.1"/>
    </source>
</evidence>
<evidence type="ECO:0000256" key="1">
    <source>
        <dbReference type="SAM" id="MobiDB-lite"/>
    </source>
</evidence>